<name>A0ABS7HLC6_9MICO</name>
<dbReference type="Proteomes" id="UP001196843">
    <property type="component" value="Unassembled WGS sequence"/>
</dbReference>
<evidence type="ECO:0000256" key="1">
    <source>
        <dbReference type="SAM" id="Phobius"/>
    </source>
</evidence>
<keyword evidence="1" id="KW-1133">Transmembrane helix</keyword>
<accession>A0ABS7HLC6</accession>
<dbReference type="RefSeq" id="WP_220299421.1">
    <property type="nucleotide sequence ID" value="NZ_JAEUAW010000002.1"/>
</dbReference>
<comment type="caution">
    <text evidence="2">The sequence shown here is derived from an EMBL/GenBank/DDBJ whole genome shotgun (WGS) entry which is preliminary data.</text>
</comment>
<evidence type="ECO:0000313" key="2">
    <source>
        <dbReference type="EMBL" id="MBW9092678.1"/>
    </source>
</evidence>
<keyword evidence="1" id="KW-0812">Transmembrane</keyword>
<dbReference type="EMBL" id="JAEUAW010000002">
    <property type="protein sequence ID" value="MBW9092678.1"/>
    <property type="molecule type" value="Genomic_DNA"/>
</dbReference>
<sequence length="50" mass="5606">MFFGLDGWFFVLFIYGGLLAIIAAALYVVVRLGVLHGLKAHTRWVDRGKP</sequence>
<evidence type="ECO:0000313" key="3">
    <source>
        <dbReference type="Proteomes" id="UP001196843"/>
    </source>
</evidence>
<protein>
    <submittedName>
        <fullName evidence="2">Uncharacterized protein</fullName>
    </submittedName>
</protein>
<reference evidence="2 3" key="1">
    <citation type="journal article" date="2021" name="MBio">
        <title>Poor Competitiveness of Bradyrhizobium in Pigeon Pea Root Colonization in Indian Soils.</title>
        <authorList>
            <person name="Chalasani D."/>
            <person name="Basu A."/>
            <person name="Pullabhotla S.V.S.R.N."/>
            <person name="Jorrin B."/>
            <person name="Neal A.L."/>
            <person name="Poole P.S."/>
            <person name="Podile A.R."/>
            <person name="Tkacz A."/>
        </authorList>
    </citation>
    <scope>NUCLEOTIDE SEQUENCE [LARGE SCALE GENOMIC DNA]</scope>
    <source>
        <strain evidence="2 3">HU14</strain>
    </source>
</reference>
<gene>
    <name evidence="2" type="ORF">JNB62_03170</name>
</gene>
<keyword evidence="1" id="KW-0472">Membrane</keyword>
<feature type="transmembrane region" description="Helical" evidence="1">
    <location>
        <begin position="12"/>
        <end position="34"/>
    </location>
</feature>
<proteinExistence type="predicted"/>
<organism evidence="2 3">
    <name type="scientific">Microbacterium jejuense</name>
    <dbReference type="NCBI Taxonomy" id="1263637"/>
    <lineage>
        <taxon>Bacteria</taxon>
        <taxon>Bacillati</taxon>
        <taxon>Actinomycetota</taxon>
        <taxon>Actinomycetes</taxon>
        <taxon>Micrococcales</taxon>
        <taxon>Microbacteriaceae</taxon>
        <taxon>Microbacterium</taxon>
    </lineage>
</organism>
<keyword evidence="3" id="KW-1185">Reference proteome</keyword>